<keyword evidence="10" id="KW-1185">Reference proteome</keyword>
<name>A0ABS7EU32_9FLAO</name>
<dbReference type="InterPro" id="IPR049177">
    <property type="entry name" value="MgtC_SapB_SrpB_YhiD_N"/>
</dbReference>
<dbReference type="RefSeq" id="WP_220114559.1">
    <property type="nucleotide sequence ID" value="NZ_JAHZSV010000024.1"/>
</dbReference>
<dbReference type="Pfam" id="PF02308">
    <property type="entry name" value="MgtC"/>
    <property type="match status" value="1"/>
</dbReference>
<evidence type="ECO:0000313" key="10">
    <source>
        <dbReference type="Proteomes" id="UP001196136"/>
    </source>
</evidence>
<evidence type="ECO:0000259" key="8">
    <source>
        <dbReference type="Pfam" id="PF02308"/>
    </source>
</evidence>
<feature type="transmembrane region" description="Helical" evidence="7">
    <location>
        <begin position="44"/>
        <end position="64"/>
    </location>
</feature>
<keyword evidence="3" id="KW-1003">Cell membrane</keyword>
<evidence type="ECO:0000256" key="7">
    <source>
        <dbReference type="SAM" id="Phobius"/>
    </source>
</evidence>
<evidence type="ECO:0000256" key="3">
    <source>
        <dbReference type="ARBA" id="ARBA00022475"/>
    </source>
</evidence>
<dbReference type="PANTHER" id="PTHR33778:SF1">
    <property type="entry name" value="MAGNESIUM TRANSPORTER YHID-RELATED"/>
    <property type="match status" value="1"/>
</dbReference>
<evidence type="ECO:0000256" key="4">
    <source>
        <dbReference type="ARBA" id="ARBA00022692"/>
    </source>
</evidence>
<feature type="transmembrane region" description="Helical" evidence="7">
    <location>
        <begin position="125"/>
        <end position="143"/>
    </location>
</feature>
<dbReference type="InterPro" id="IPR003416">
    <property type="entry name" value="MgtC/SapB/SrpB/YhiD_fam"/>
</dbReference>
<keyword evidence="4 7" id="KW-0812">Transmembrane</keyword>
<dbReference type="PANTHER" id="PTHR33778">
    <property type="entry name" value="PROTEIN MGTC"/>
    <property type="match status" value="1"/>
</dbReference>
<feature type="transmembrane region" description="Helical" evidence="7">
    <location>
        <begin position="15"/>
        <end position="32"/>
    </location>
</feature>
<reference evidence="9 10" key="1">
    <citation type="submission" date="2021-08" db="EMBL/GenBank/DDBJ databases">
        <title>Muricauda profundi sp. nov., a marine bacterium isolated from deep seawater of the Mariana Trench.</title>
        <authorList>
            <person name="Wei Y."/>
        </authorList>
    </citation>
    <scope>NUCLEOTIDE SEQUENCE [LARGE SCALE GENOMIC DNA]</scope>
    <source>
        <strain evidence="9 10">W52</strain>
    </source>
</reference>
<protein>
    <submittedName>
        <fullName evidence="9">MgtC/SapB family protein</fullName>
    </submittedName>
</protein>
<evidence type="ECO:0000256" key="5">
    <source>
        <dbReference type="ARBA" id="ARBA00022989"/>
    </source>
</evidence>
<evidence type="ECO:0000313" key="9">
    <source>
        <dbReference type="EMBL" id="MBW8201120.1"/>
    </source>
</evidence>
<accession>A0ABS7EU32</accession>
<evidence type="ECO:0000256" key="6">
    <source>
        <dbReference type="ARBA" id="ARBA00023136"/>
    </source>
</evidence>
<sequence length="153" mass="16433">MIEIFAYDSSETMNFSLRVGLATMAGLLIGLEREYKGKHAGLKTNTLVAIGAAVFVLISLRYYGEDYADVTRVLSQVVTGIGFLGAGVILQKEKEDRVKGLTTAATLWCSAGAGSLAATSMFVELGILTFLVVIINIVFGYIDDKIEGGKKDR</sequence>
<comment type="similarity">
    <text evidence="2">Belongs to the MgtC/SapB family.</text>
</comment>
<comment type="subcellular location">
    <subcellularLocation>
        <location evidence="1">Cell membrane</location>
        <topology evidence="1">Multi-pass membrane protein</topology>
    </subcellularLocation>
</comment>
<proteinExistence type="inferred from homology"/>
<organism evidence="9 10">
    <name type="scientific">Flagellimonas abyssi</name>
    <dbReference type="NCBI Taxonomy" id="2864871"/>
    <lineage>
        <taxon>Bacteria</taxon>
        <taxon>Pseudomonadati</taxon>
        <taxon>Bacteroidota</taxon>
        <taxon>Flavobacteriia</taxon>
        <taxon>Flavobacteriales</taxon>
        <taxon>Flavobacteriaceae</taxon>
        <taxon>Flagellimonas</taxon>
    </lineage>
</organism>
<keyword evidence="5 7" id="KW-1133">Transmembrane helix</keyword>
<dbReference type="Proteomes" id="UP001196136">
    <property type="component" value="Unassembled WGS sequence"/>
</dbReference>
<gene>
    <name evidence="9" type="ORF">K1F36_14925</name>
</gene>
<evidence type="ECO:0000256" key="2">
    <source>
        <dbReference type="ARBA" id="ARBA00009298"/>
    </source>
</evidence>
<dbReference type="EMBL" id="JAHZSV010000024">
    <property type="protein sequence ID" value="MBW8201120.1"/>
    <property type="molecule type" value="Genomic_DNA"/>
</dbReference>
<evidence type="ECO:0000256" key="1">
    <source>
        <dbReference type="ARBA" id="ARBA00004651"/>
    </source>
</evidence>
<dbReference type="PRINTS" id="PR01837">
    <property type="entry name" value="MGTCSAPBPROT"/>
</dbReference>
<comment type="caution">
    <text evidence="9">The sequence shown here is derived from an EMBL/GenBank/DDBJ whole genome shotgun (WGS) entry which is preliminary data.</text>
</comment>
<keyword evidence="6 7" id="KW-0472">Membrane</keyword>
<feature type="domain" description="MgtC/SapB/SrpB/YhiD N-terminal" evidence="8">
    <location>
        <begin position="21"/>
        <end position="142"/>
    </location>
</feature>